<accession>A0A653BHH6</accession>
<dbReference type="Gene3D" id="1.25.40.10">
    <property type="entry name" value="Tetratricopeptide repeat domain"/>
    <property type="match status" value="1"/>
</dbReference>
<organism evidence="17 18">
    <name type="scientific">Callosobruchus maculatus</name>
    <name type="common">Southern cowpea weevil</name>
    <name type="synonym">Pulse bruchid</name>
    <dbReference type="NCBI Taxonomy" id="64391"/>
    <lineage>
        <taxon>Eukaryota</taxon>
        <taxon>Metazoa</taxon>
        <taxon>Ecdysozoa</taxon>
        <taxon>Arthropoda</taxon>
        <taxon>Hexapoda</taxon>
        <taxon>Insecta</taxon>
        <taxon>Pterygota</taxon>
        <taxon>Neoptera</taxon>
        <taxon>Endopterygota</taxon>
        <taxon>Coleoptera</taxon>
        <taxon>Polyphaga</taxon>
        <taxon>Cucujiformia</taxon>
        <taxon>Chrysomeloidea</taxon>
        <taxon>Chrysomelidae</taxon>
        <taxon>Bruchinae</taxon>
        <taxon>Bruchini</taxon>
        <taxon>Callosobruchus</taxon>
    </lineage>
</organism>
<keyword evidence="7" id="KW-0540">Nuclease</keyword>
<evidence type="ECO:0000256" key="7">
    <source>
        <dbReference type="ARBA" id="ARBA00022722"/>
    </source>
</evidence>
<comment type="cofactor">
    <cofactor evidence="2">
        <name>Mg(2+)</name>
        <dbReference type="ChEBI" id="CHEBI:18420"/>
    </cofactor>
</comment>
<keyword evidence="8" id="KW-0479">Metal-binding</keyword>
<gene>
    <name evidence="17" type="ORF">CALMAC_LOCUS1052</name>
</gene>
<dbReference type="OrthoDB" id="46913at2759"/>
<comment type="subcellular location">
    <subcellularLocation>
        <location evidence="3">Mitochondrion</location>
    </subcellularLocation>
</comment>
<comment type="catalytic activity">
    <reaction evidence="1">
        <text>Endonucleolytic cleavage of RNA, removing 5'-extranucleotides from tRNA precursor.</text>
        <dbReference type="EC" id="3.1.26.5"/>
    </reaction>
</comment>
<evidence type="ECO:0000256" key="3">
    <source>
        <dbReference type="ARBA" id="ARBA00004173"/>
    </source>
</evidence>
<dbReference type="InterPro" id="IPR011990">
    <property type="entry name" value="TPR-like_helical_dom_sf"/>
</dbReference>
<evidence type="ECO:0000259" key="16">
    <source>
        <dbReference type="Pfam" id="PF16953"/>
    </source>
</evidence>
<protein>
    <recommendedName>
        <fullName evidence="14">Mitochondrial ribonuclease P catalytic subunit</fullName>
        <ecNumber evidence="5">3.1.26.5</ecNumber>
    </recommendedName>
    <alternativeName>
        <fullName evidence="15">Mitochondrial ribonuclease P protein 3</fullName>
    </alternativeName>
</protein>
<dbReference type="GO" id="GO:0030678">
    <property type="term" value="C:mitochondrial ribonuclease P complex"/>
    <property type="evidence" value="ECO:0007669"/>
    <property type="project" value="TreeGrafter"/>
</dbReference>
<name>A0A653BHH6_CALMS</name>
<dbReference type="InterPro" id="IPR031595">
    <property type="entry name" value="PRORP_C"/>
</dbReference>
<evidence type="ECO:0000256" key="10">
    <source>
        <dbReference type="ARBA" id="ARBA00022833"/>
    </source>
</evidence>
<evidence type="ECO:0000313" key="18">
    <source>
        <dbReference type="Proteomes" id="UP000410492"/>
    </source>
</evidence>
<dbReference type="GO" id="GO:0097745">
    <property type="term" value="P:mitochondrial tRNA 5'-end processing"/>
    <property type="evidence" value="ECO:0007669"/>
    <property type="project" value="TreeGrafter"/>
</dbReference>
<comment type="similarity">
    <text evidence="4">Belongs to the PPR family. P subfamily.</text>
</comment>
<evidence type="ECO:0000256" key="5">
    <source>
        <dbReference type="ARBA" id="ARBA00012179"/>
    </source>
</evidence>
<dbReference type="EC" id="3.1.26.5" evidence="5"/>
<proteinExistence type="inferred from homology"/>
<dbReference type="GO" id="GO:0046872">
    <property type="term" value="F:metal ion binding"/>
    <property type="evidence" value="ECO:0007669"/>
    <property type="project" value="UniProtKB-KW"/>
</dbReference>
<evidence type="ECO:0000256" key="6">
    <source>
        <dbReference type="ARBA" id="ARBA00022694"/>
    </source>
</evidence>
<dbReference type="GO" id="GO:0004526">
    <property type="term" value="F:ribonuclease P activity"/>
    <property type="evidence" value="ECO:0007669"/>
    <property type="project" value="UniProtKB-EC"/>
</dbReference>
<dbReference type="Pfam" id="PF16953">
    <property type="entry name" value="PRORP"/>
    <property type="match status" value="1"/>
</dbReference>
<evidence type="ECO:0000256" key="14">
    <source>
        <dbReference type="ARBA" id="ARBA00044536"/>
    </source>
</evidence>
<evidence type="ECO:0000256" key="13">
    <source>
        <dbReference type="ARBA" id="ARBA00023128"/>
    </source>
</evidence>
<dbReference type="GO" id="GO:0001682">
    <property type="term" value="P:tRNA 5'-leader removal"/>
    <property type="evidence" value="ECO:0007669"/>
    <property type="project" value="TreeGrafter"/>
</dbReference>
<dbReference type="Proteomes" id="UP000410492">
    <property type="component" value="Unassembled WGS sequence"/>
</dbReference>
<dbReference type="EMBL" id="CAACVG010001204">
    <property type="protein sequence ID" value="VEN35040.1"/>
    <property type="molecule type" value="Genomic_DNA"/>
</dbReference>
<keyword evidence="6" id="KW-0819">tRNA processing</keyword>
<keyword evidence="9" id="KW-0378">Hydrolase</keyword>
<keyword evidence="11" id="KW-0460">Magnesium</keyword>
<keyword evidence="18" id="KW-1185">Reference proteome</keyword>
<dbReference type="InterPro" id="IPR033495">
    <property type="entry name" value="MRPP3_PIN_dom"/>
</dbReference>
<dbReference type="CDD" id="cd18718">
    <property type="entry name" value="PIN_PRORP"/>
    <property type="match status" value="1"/>
</dbReference>
<sequence>MLGKCIYSTISKKCVSLSFIQQRGLIRPRKTREYFDVVRAVMDNSTVKSLNDWKNVRNSILEHSYNSGKYTKNNIDALIINYCANKKDCDLGTSYLNFLKKENIEPNLATIGKYLKLLYTINADMVFKEGKKLPVIEEELILRYKSGSAENIRSHGLVHFNRYYEDLRRDYPVLDSYSLENAILALSVTSKWRTCLDLLKDIEATATPNNLCYSSSIAAAFINKEEELGWAMLEEMLQCERIPNSYAFHGYLSRLRRHRSKRLIIEKLEMLFLFLQKYDMKCPEDVIKNIADLADGLKLLNIFTTVSFKGICQNCQSRMTNFELTPNEFAELKGAVLENVIVGKNVFSKTDPDELERFKKFVTNMGTFDVVLDGLNVAYSAGTKNSPVVHSGLVAAVVSHFVENRRRVLVLGRKHMNKWPKQNWGYVNENATVFLTQNISQDDPYLLYCALQSGQNTVIVTRDLMRSHRFLLESPNLKKNFNRWLNQRQWQLVRVDEQRGPIFRKPPPFTVTTQKANGLWHIPYEQNKVNEKDQYIDTWLCLKTTQFT</sequence>
<dbReference type="Gene3D" id="3.40.50.11980">
    <property type="match status" value="1"/>
</dbReference>
<evidence type="ECO:0000313" key="17">
    <source>
        <dbReference type="EMBL" id="VEN35040.1"/>
    </source>
</evidence>
<reference evidence="17 18" key="1">
    <citation type="submission" date="2019-01" db="EMBL/GenBank/DDBJ databases">
        <authorList>
            <person name="Sayadi A."/>
        </authorList>
    </citation>
    <scope>NUCLEOTIDE SEQUENCE [LARGE SCALE GENOMIC DNA]</scope>
</reference>
<evidence type="ECO:0000256" key="9">
    <source>
        <dbReference type="ARBA" id="ARBA00022801"/>
    </source>
</evidence>
<evidence type="ECO:0000256" key="12">
    <source>
        <dbReference type="ARBA" id="ARBA00022946"/>
    </source>
</evidence>
<keyword evidence="10" id="KW-0862">Zinc</keyword>
<evidence type="ECO:0000256" key="4">
    <source>
        <dbReference type="ARBA" id="ARBA00007626"/>
    </source>
</evidence>
<evidence type="ECO:0000256" key="15">
    <source>
        <dbReference type="ARBA" id="ARBA00044559"/>
    </source>
</evidence>
<evidence type="ECO:0000256" key="2">
    <source>
        <dbReference type="ARBA" id="ARBA00001946"/>
    </source>
</evidence>
<keyword evidence="12" id="KW-0809">Transit peptide</keyword>
<evidence type="ECO:0000256" key="8">
    <source>
        <dbReference type="ARBA" id="ARBA00022723"/>
    </source>
</evidence>
<dbReference type="PANTHER" id="PTHR13547:SF1">
    <property type="entry name" value="MITOCHONDRIAL RIBONUCLEASE P CATALYTIC SUBUNIT"/>
    <property type="match status" value="1"/>
</dbReference>
<dbReference type="AlphaFoldDB" id="A0A653BHH6"/>
<dbReference type="PANTHER" id="PTHR13547">
    <property type="match status" value="1"/>
</dbReference>
<evidence type="ECO:0000256" key="1">
    <source>
        <dbReference type="ARBA" id="ARBA00000928"/>
    </source>
</evidence>
<feature type="domain" description="PRORP" evidence="16">
    <location>
        <begin position="309"/>
        <end position="541"/>
    </location>
</feature>
<evidence type="ECO:0000256" key="11">
    <source>
        <dbReference type="ARBA" id="ARBA00022842"/>
    </source>
</evidence>
<keyword evidence="13" id="KW-0496">Mitochondrion</keyword>